<protein>
    <submittedName>
        <fullName evidence="3">Signal transduction protein</fullName>
    </submittedName>
</protein>
<dbReference type="InterPro" id="IPR013976">
    <property type="entry name" value="HDOD"/>
</dbReference>
<organism evidence="3 4">
    <name type="scientific">Desulforapulum autotrophicum (strain ATCC 43914 / DSM 3382 / VKM B-1955 / HRM2)</name>
    <name type="common">Desulfobacterium autotrophicum</name>
    <dbReference type="NCBI Taxonomy" id="177437"/>
    <lineage>
        <taxon>Bacteria</taxon>
        <taxon>Pseudomonadati</taxon>
        <taxon>Thermodesulfobacteriota</taxon>
        <taxon>Desulfobacteria</taxon>
        <taxon>Desulfobacterales</taxon>
        <taxon>Desulfobacteraceae</taxon>
        <taxon>Desulforapulum</taxon>
    </lineage>
</organism>
<evidence type="ECO:0000313" key="3">
    <source>
        <dbReference type="EMBL" id="ACN17566.1"/>
    </source>
</evidence>
<dbReference type="InterPro" id="IPR052340">
    <property type="entry name" value="RNase_Y/CdgJ"/>
</dbReference>
<dbReference type="KEGG" id="dat:HRM2_45100"/>
<feature type="domain" description="EAL" evidence="1">
    <location>
        <begin position="1"/>
        <end position="205"/>
    </location>
</feature>
<dbReference type="InterPro" id="IPR035919">
    <property type="entry name" value="EAL_sf"/>
</dbReference>
<feature type="domain" description="HDOD" evidence="2">
    <location>
        <begin position="199"/>
        <end position="386"/>
    </location>
</feature>
<gene>
    <name evidence="3" type="ordered locus">HRM2_45100</name>
</gene>
<dbReference type="PROSITE" id="PS50883">
    <property type="entry name" value="EAL"/>
    <property type="match status" value="1"/>
</dbReference>
<dbReference type="HOGENOM" id="CLU_044951_2_0_7"/>
<dbReference type="InterPro" id="IPR001633">
    <property type="entry name" value="EAL_dom"/>
</dbReference>
<dbReference type="PIRSF" id="PIRSF003180">
    <property type="entry name" value="DiGMPpdiest_YuxH"/>
    <property type="match status" value="1"/>
</dbReference>
<evidence type="ECO:0000313" key="4">
    <source>
        <dbReference type="Proteomes" id="UP000000442"/>
    </source>
</evidence>
<dbReference type="eggNOG" id="COG3434">
    <property type="taxonomic scope" value="Bacteria"/>
</dbReference>
<dbReference type="PANTHER" id="PTHR33525">
    <property type="match status" value="1"/>
</dbReference>
<dbReference type="Gene3D" id="3.20.20.450">
    <property type="entry name" value="EAL domain"/>
    <property type="match status" value="1"/>
</dbReference>
<dbReference type="Gene3D" id="1.10.3210.10">
    <property type="entry name" value="Hypothetical protein af1432"/>
    <property type="match status" value="1"/>
</dbReference>
<sequence length="407" mass="46160">MDIYVARQPILDSKQSTVAYELLFRDGLANSFPDLDGDTATFRLLSNTFFSMGIDWLSMGKPAFINFPQALIERGIPLFFPKENVVIEVLEDVHPNAEVIKAVTGFKKKGFRIALDDFVFHQELTPLIEQADIIKFDFRASTLDEIEGMISTLSKYAKLKFLAEKIETHEEFQKALDLGCHLFQGYFFEKPKVLTNKSIPAVKINLIRLIAQVSKADIDFPRLIEMIRDDVSMSFRLLKFINSAYYRRKIPIDSVKDAITLMGEREIRQFILLVASAGLAEGKPQEIITTSIITGRMCELLGKEVETDFLDEELFTLGLFRNINAMLDMPMVQVLKDLPFTPRIKAGLMGENRVINHLFGAINDFIRGDWASVNLCSDHLCLLVQTMKDAYQDAVTMADEFMAASPK</sequence>
<dbReference type="InterPro" id="IPR014408">
    <property type="entry name" value="dGMP_Pdiesterase_EAL/HD-GYP"/>
</dbReference>
<reference evidence="3 4" key="1">
    <citation type="journal article" date="2009" name="Environ. Microbiol.">
        <title>Genome sequence of Desulfobacterium autotrophicum HRM2, a marine sulfate reducer oxidizing organic carbon completely to carbon dioxide.</title>
        <authorList>
            <person name="Strittmatter A.W."/>
            <person name="Liesegang H."/>
            <person name="Rabus R."/>
            <person name="Decker I."/>
            <person name="Amann J."/>
            <person name="Andres S."/>
            <person name="Henne A."/>
            <person name="Fricke W.F."/>
            <person name="Martinez-Arias R."/>
            <person name="Bartels D."/>
            <person name="Goesmann A."/>
            <person name="Krause L."/>
            <person name="Puehler A."/>
            <person name="Klenk H.P."/>
            <person name="Richter M."/>
            <person name="Schuler M."/>
            <person name="Gloeckner F.O."/>
            <person name="Meyerdierks A."/>
            <person name="Gottschalk G."/>
            <person name="Amann R."/>
        </authorList>
    </citation>
    <scope>NUCLEOTIDE SEQUENCE [LARGE SCALE GENOMIC DNA]</scope>
    <source>
        <strain evidence="4">ATCC 43914 / DSM 3382 / HRM2</strain>
    </source>
</reference>
<evidence type="ECO:0000259" key="2">
    <source>
        <dbReference type="PROSITE" id="PS51833"/>
    </source>
</evidence>
<dbReference type="AlphaFoldDB" id="C0QF65"/>
<accession>C0QF65</accession>
<name>C0QF65_DESAH</name>
<dbReference type="PANTHER" id="PTHR33525:SF4">
    <property type="entry name" value="CYCLIC DI-GMP PHOSPHODIESTERASE CDGJ"/>
    <property type="match status" value="1"/>
</dbReference>
<dbReference type="PROSITE" id="PS51833">
    <property type="entry name" value="HDOD"/>
    <property type="match status" value="1"/>
</dbReference>
<dbReference type="Proteomes" id="UP000000442">
    <property type="component" value="Chromosome"/>
</dbReference>
<keyword evidence="4" id="KW-1185">Reference proteome</keyword>
<dbReference type="OrthoDB" id="9804751at2"/>
<dbReference type="EMBL" id="CP001087">
    <property type="protein sequence ID" value="ACN17566.1"/>
    <property type="molecule type" value="Genomic_DNA"/>
</dbReference>
<dbReference type="SUPFAM" id="SSF109604">
    <property type="entry name" value="HD-domain/PDEase-like"/>
    <property type="match status" value="1"/>
</dbReference>
<dbReference type="Pfam" id="PF08668">
    <property type="entry name" value="HDOD"/>
    <property type="match status" value="1"/>
</dbReference>
<evidence type="ECO:0000259" key="1">
    <source>
        <dbReference type="PROSITE" id="PS50883"/>
    </source>
</evidence>
<dbReference type="RefSeq" id="WP_015906280.1">
    <property type="nucleotide sequence ID" value="NC_012108.1"/>
</dbReference>
<dbReference type="SUPFAM" id="SSF141868">
    <property type="entry name" value="EAL domain-like"/>
    <property type="match status" value="1"/>
</dbReference>
<dbReference type="STRING" id="177437.HRM2_45100"/>
<dbReference type="Pfam" id="PF00563">
    <property type="entry name" value="EAL"/>
    <property type="match status" value="1"/>
</dbReference>
<proteinExistence type="predicted"/>